<feature type="region of interest" description="Disordered" evidence="2">
    <location>
        <begin position="648"/>
        <end position="671"/>
    </location>
</feature>
<sequence length="708" mass="77619">MARSPPPAAINASTAALTGSTITSQQSSDLPLRNYPCPSEAADEPDPSDLLPAASHSASPHRAPPPETPSSIAAEYGDSNRDAAPSAAAITNSVFQSYSRFRSRSGPSNASHGVVLGTARSNSPAPGRSHSESRSQSFQRRELSPASEDIPEVQRFLRSMSPPNPMDELAKENRSLQQRIAALQRTERDLLNDNQELARRLASNQKRHDTRRQRWKEELVNREKLFEARVKTLESRLARQEEELIRITLDRSRDTVLNDSIISSWFASKAKTWRVWVDDFAHRDPDRLQSGLHPLQLRELCDGVRHFVRLNDKGDLPSELLASSGSDGTRMVRLLLQGMLANFIISETLSSPFWVFDAVSGNSLEAESPSVPRFNSVSPVGFRMDLAMWNFSVGPPGDVRSPRPMVLPHESLAEPQDMRKLPRLVTAIQPPSLSTGSAAGLLDQDIPTRQAMESLYRLLSKTEVRLRYAGRLKDKFLRGPARFLLRDQDSAGIEKLERRLLQEIDATLRFSCQLWCRHDTPQVRGLHDLIETAFNNSRDDIELCQAQAPLHVQSPRGPNADDAPPGYHDGHSVIMVVQPSVGISTSTSTVQGAKVNYKVNPKVWTKASVLVATPKLPVREPPALQQNGSPGATTLKATANTASVKAMLESPSPVSPPSSAPPPPVPPKDAKESALILLPNIAFKNLSARAPKQLPSLAISLAAPPMVS</sequence>
<feature type="coiled-coil region" evidence="1">
    <location>
        <begin position="166"/>
        <end position="250"/>
    </location>
</feature>
<feature type="compositionally biased region" description="Basic and acidic residues" evidence="2">
    <location>
        <begin position="129"/>
        <end position="143"/>
    </location>
</feature>
<dbReference type="RefSeq" id="XP_062644958.1">
    <property type="nucleotide sequence ID" value="XM_062790681.1"/>
</dbReference>
<dbReference type="Proteomes" id="UP001302602">
    <property type="component" value="Unassembled WGS sequence"/>
</dbReference>
<evidence type="ECO:0000313" key="3">
    <source>
        <dbReference type="EMBL" id="KAK4121187.1"/>
    </source>
</evidence>
<keyword evidence="1" id="KW-0175">Coiled coil</keyword>
<reference evidence="3" key="2">
    <citation type="submission" date="2023-05" db="EMBL/GenBank/DDBJ databases">
        <authorList>
            <consortium name="Lawrence Berkeley National Laboratory"/>
            <person name="Steindorff A."/>
            <person name="Hensen N."/>
            <person name="Bonometti L."/>
            <person name="Westerberg I."/>
            <person name="Brannstrom I.O."/>
            <person name="Guillou S."/>
            <person name="Cros-Aarteil S."/>
            <person name="Calhoun S."/>
            <person name="Haridas S."/>
            <person name="Kuo A."/>
            <person name="Mondo S."/>
            <person name="Pangilinan J."/>
            <person name="Riley R."/>
            <person name="Labutti K."/>
            <person name="Andreopoulos B."/>
            <person name="Lipzen A."/>
            <person name="Chen C."/>
            <person name="Yanf M."/>
            <person name="Daum C."/>
            <person name="Ng V."/>
            <person name="Clum A."/>
            <person name="Ohm R."/>
            <person name="Martin F."/>
            <person name="Silar P."/>
            <person name="Natvig D."/>
            <person name="Lalanne C."/>
            <person name="Gautier V."/>
            <person name="Ament-Velasquez S.L."/>
            <person name="Kruys A."/>
            <person name="Hutchinson M.I."/>
            <person name="Powell A.J."/>
            <person name="Barry K."/>
            <person name="Miller A.N."/>
            <person name="Grigoriev I.V."/>
            <person name="Debuchy R."/>
            <person name="Gladieux P."/>
            <person name="Thoren M.H."/>
            <person name="Johannesson H."/>
        </authorList>
    </citation>
    <scope>NUCLEOTIDE SEQUENCE</scope>
    <source>
        <strain evidence="3">CBS 731.68</strain>
    </source>
</reference>
<reference evidence="3" key="1">
    <citation type="journal article" date="2023" name="Mol. Phylogenet. Evol.">
        <title>Genome-scale phylogeny and comparative genomics of the fungal order Sordariales.</title>
        <authorList>
            <person name="Hensen N."/>
            <person name="Bonometti L."/>
            <person name="Westerberg I."/>
            <person name="Brannstrom I.O."/>
            <person name="Guillou S."/>
            <person name="Cros-Aarteil S."/>
            <person name="Calhoun S."/>
            <person name="Haridas S."/>
            <person name="Kuo A."/>
            <person name="Mondo S."/>
            <person name="Pangilinan J."/>
            <person name="Riley R."/>
            <person name="LaButti K."/>
            <person name="Andreopoulos B."/>
            <person name="Lipzen A."/>
            <person name="Chen C."/>
            <person name="Yan M."/>
            <person name="Daum C."/>
            <person name="Ng V."/>
            <person name="Clum A."/>
            <person name="Steindorff A."/>
            <person name="Ohm R.A."/>
            <person name="Martin F."/>
            <person name="Silar P."/>
            <person name="Natvig D.O."/>
            <person name="Lalanne C."/>
            <person name="Gautier V."/>
            <person name="Ament-Velasquez S.L."/>
            <person name="Kruys A."/>
            <person name="Hutchinson M.I."/>
            <person name="Powell A.J."/>
            <person name="Barry K."/>
            <person name="Miller A.N."/>
            <person name="Grigoriev I.V."/>
            <person name="Debuchy R."/>
            <person name="Gladieux P."/>
            <person name="Hiltunen Thoren M."/>
            <person name="Johannesson H."/>
        </authorList>
    </citation>
    <scope>NUCLEOTIDE SEQUENCE</scope>
    <source>
        <strain evidence="3">CBS 731.68</strain>
    </source>
</reference>
<protein>
    <submittedName>
        <fullName evidence="3">Uncharacterized protein</fullName>
    </submittedName>
</protein>
<feature type="region of interest" description="Disordered" evidence="2">
    <location>
        <begin position="101"/>
        <end position="152"/>
    </location>
</feature>
<keyword evidence="4" id="KW-1185">Reference proteome</keyword>
<proteinExistence type="predicted"/>
<dbReference type="AlphaFoldDB" id="A0AAN6TUW2"/>
<name>A0AAN6TUW2_9PEZI</name>
<accession>A0AAN6TUW2</accession>
<feature type="compositionally biased region" description="Low complexity" evidence="2">
    <location>
        <begin position="48"/>
        <end position="61"/>
    </location>
</feature>
<gene>
    <name evidence="3" type="ORF">N657DRAFT_623362</name>
</gene>
<comment type="caution">
    <text evidence="3">The sequence shown here is derived from an EMBL/GenBank/DDBJ whole genome shotgun (WGS) entry which is preliminary data.</text>
</comment>
<feature type="region of interest" description="Disordered" evidence="2">
    <location>
        <begin position="1"/>
        <end position="88"/>
    </location>
</feature>
<dbReference type="EMBL" id="MU853234">
    <property type="protein sequence ID" value="KAK4121187.1"/>
    <property type="molecule type" value="Genomic_DNA"/>
</dbReference>
<feature type="compositionally biased region" description="Polar residues" evidence="2">
    <location>
        <begin position="101"/>
        <end position="111"/>
    </location>
</feature>
<organism evidence="3 4">
    <name type="scientific">Parathielavia appendiculata</name>
    <dbReference type="NCBI Taxonomy" id="2587402"/>
    <lineage>
        <taxon>Eukaryota</taxon>
        <taxon>Fungi</taxon>
        <taxon>Dikarya</taxon>
        <taxon>Ascomycota</taxon>
        <taxon>Pezizomycotina</taxon>
        <taxon>Sordariomycetes</taxon>
        <taxon>Sordariomycetidae</taxon>
        <taxon>Sordariales</taxon>
        <taxon>Chaetomiaceae</taxon>
        <taxon>Parathielavia</taxon>
    </lineage>
</organism>
<evidence type="ECO:0000256" key="2">
    <source>
        <dbReference type="SAM" id="MobiDB-lite"/>
    </source>
</evidence>
<evidence type="ECO:0000256" key="1">
    <source>
        <dbReference type="SAM" id="Coils"/>
    </source>
</evidence>
<feature type="compositionally biased region" description="Polar residues" evidence="2">
    <location>
        <begin position="11"/>
        <end position="29"/>
    </location>
</feature>
<feature type="compositionally biased region" description="Pro residues" evidence="2">
    <location>
        <begin position="653"/>
        <end position="667"/>
    </location>
</feature>
<dbReference type="GeneID" id="87827451"/>
<evidence type="ECO:0000313" key="4">
    <source>
        <dbReference type="Proteomes" id="UP001302602"/>
    </source>
</evidence>